<sequence length="79" mass="9274">MFCESDDISIERVALHDNWDDAEGYYRCWLGAWKPSWRDGWCACELACDDVRALVGNKEVHNLGIYKMDMIITYYQSQC</sequence>
<organism evidence="1 2">
    <name type="scientific">Stylosanthes scabra</name>
    <dbReference type="NCBI Taxonomy" id="79078"/>
    <lineage>
        <taxon>Eukaryota</taxon>
        <taxon>Viridiplantae</taxon>
        <taxon>Streptophyta</taxon>
        <taxon>Embryophyta</taxon>
        <taxon>Tracheophyta</taxon>
        <taxon>Spermatophyta</taxon>
        <taxon>Magnoliopsida</taxon>
        <taxon>eudicotyledons</taxon>
        <taxon>Gunneridae</taxon>
        <taxon>Pentapetalae</taxon>
        <taxon>rosids</taxon>
        <taxon>fabids</taxon>
        <taxon>Fabales</taxon>
        <taxon>Fabaceae</taxon>
        <taxon>Papilionoideae</taxon>
        <taxon>50 kb inversion clade</taxon>
        <taxon>dalbergioids sensu lato</taxon>
        <taxon>Dalbergieae</taxon>
        <taxon>Pterocarpus clade</taxon>
        <taxon>Stylosanthes</taxon>
    </lineage>
</organism>
<evidence type="ECO:0000313" key="1">
    <source>
        <dbReference type="EMBL" id="MED6107949.1"/>
    </source>
</evidence>
<evidence type="ECO:0000313" key="2">
    <source>
        <dbReference type="Proteomes" id="UP001341840"/>
    </source>
</evidence>
<name>A0ABU6Q816_9FABA</name>
<dbReference type="Proteomes" id="UP001341840">
    <property type="component" value="Unassembled WGS sequence"/>
</dbReference>
<protein>
    <submittedName>
        <fullName evidence="1">Uncharacterized protein</fullName>
    </submittedName>
</protein>
<gene>
    <name evidence="1" type="ORF">PIB30_018978</name>
</gene>
<comment type="caution">
    <text evidence="1">The sequence shown here is derived from an EMBL/GenBank/DDBJ whole genome shotgun (WGS) entry which is preliminary data.</text>
</comment>
<accession>A0ABU6Q816</accession>
<dbReference type="EMBL" id="JASCZI010000058">
    <property type="protein sequence ID" value="MED6107949.1"/>
    <property type="molecule type" value="Genomic_DNA"/>
</dbReference>
<reference evidence="1 2" key="1">
    <citation type="journal article" date="2023" name="Plants (Basel)">
        <title>Bridging the Gap: Combining Genomics and Transcriptomics Approaches to Understand Stylosanthes scabra, an Orphan Legume from the Brazilian Caatinga.</title>
        <authorList>
            <person name="Ferreira-Neto J.R.C."/>
            <person name="da Silva M.D."/>
            <person name="Binneck E."/>
            <person name="de Melo N.F."/>
            <person name="da Silva R.H."/>
            <person name="de Melo A.L.T.M."/>
            <person name="Pandolfi V."/>
            <person name="Bustamante F.O."/>
            <person name="Brasileiro-Vidal A.C."/>
            <person name="Benko-Iseppon A.M."/>
        </authorList>
    </citation>
    <scope>NUCLEOTIDE SEQUENCE [LARGE SCALE GENOMIC DNA]</scope>
    <source>
        <tissue evidence="1">Leaves</tissue>
    </source>
</reference>
<proteinExistence type="predicted"/>
<keyword evidence="2" id="KW-1185">Reference proteome</keyword>